<dbReference type="EMBL" id="JABBPN010000010">
    <property type="protein sequence ID" value="NMO96607.1"/>
    <property type="molecule type" value="Genomic_DNA"/>
</dbReference>
<dbReference type="SUPFAM" id="SSF81301">
    <property type="entry name" value="Nucleotidyltransferase"/>
    <property type="match status" value="1"/>
</dbReference>
<protein>
    <submittedName>
        <fullName evidence="2">Nucleotidyltransferase domain-containing protein</fullName>
    </submittedName>
</protein>
<proteinExistence type="predicted"/>
<evidence type="ECO:0000313" key="3">
    <source>
        <dbReference type="Proteomes" id="UP000565468"/>
    </source>
</evidence>
<dbReference type="Pfam" id="PF01909">
    <property type="entry name" value="NTP_transf_2"/>
    <property type="match status" value="1"/>
</dbReference>
<dbReference type="Proteomes" id="UP000565468">
    <property type="component" value="Unassembled WGS sequence"/>
</dbReference>
<feature type="domain" description="Polymerase nucleotidyl transferase" evidence="1">
    <location>
        <begin position="18"/>
        <end position="89"/>
    </location>
</feature>
<comment type="caution">
    <text evidence="2">The sequence shown here is derived from an EMBL/GenBank/DDBJ whole genome shotgun (WGS) entry which is preliminary data.</text>
</comment>
<dbReference type="InterPro" id="IPR002934">
    <property type="entry name" value="Polymerase_NTP_transf_dom"/>
</dbReference>
<dbReference type="RefSeq" id="WP_169505383.1">
    <property type="nucleotide sequence ID" value="NZ_JABBPN010000010.1"/>
</dbReference>
<gene>
    <name evidence="2" type="ORF">HII30_12575</name>
</gene>
<accession>A0A848M6J3</accession>
<evidence type="ECO:0000313" key="2">
    <source>
        <dbReference type="EMBL" id="NMO96607.1"/>
    </source>
</evidence>
<dbReference type="InterPro" id="IPR043519">
    <property type="entry name" value="NT_sf"/>
</dbReference>
<organism evidence="2 3">
    <name type="scientific">Paenibacillus lemnae</name>
    <dbReference type="NCBI Taxonomy" id="1330551"/>
    <lineage>
        <taxon>Bacteria</taxon>
        <taxon>Bacillati</taxon>
        <taxon>Bacillota</taxon>
        <taxon>Bacilli</taxon>
        <taxon>Bacillales</taxon>
        <taxon>Paenibacillaceae</taxon>
        <taxon>Paenibacillus</taxon>
    </lineage>
</organism>
<reference evidence="2 3" key="1">
    <citation type="submission" date="2020-04" db="EMBL/GenBank/DDBJ databases">
        <title>Paenibacillus algicola sp. nov., a novel marine bacterium producing alginate lyase.</title>
        <authorList>
            <person name="Huang H."/>
        </authorList>
    </citation>
    <scope>NUCLEOTIDE SEQUENCE [LARGE SCALE GENOMIC DNA]</scope>
    <source>
        <strain evidence="2 3">L7-75</strain>
    </source>
</reference>
<sequence length="202" mass="23216">MNQQAVLDQVTSLLRDALSNSVAGIYLHGSMAMGGFNPAQSDIDILVIIGEKQPIEIYKGIALKLIQLEDEMKLVKGFELSIVLKTYADQFEYPTPFEFHYSSFHKEKYRTDENYLCGSYQDPDLAAHFMITYHRGVVLFGKPIKSIIKPVDKHFYMDSIVSQCLVRYTDERNSLNLNQEQLINFLNYMKREIDSEQSPTKA</sequence>
<dbReference type="GO" id="GO:0016779">
    <property type="term" value="F:nucleotidyltransferase activity"/>
    <property type="evidence" value="ECO:0007669"/>
    <property type="project" value="InterPro"/>
</dbReference>
<evidence type="ECO:0000259" key="1">
    <source>
        <dbReference type="Pfam" id="PF01909"/>
    </source>
</evidence>
<keyword evidence="2" id="KW-0808">Transferase</keyword>
<dbReference type="Gene3D" id="3.30.460.10">
    <property type="entry name" value="Beta Polymerase, domain 2"/>
    <property type="match status" value="1"/>
</dbReference>
<dbReference type="CDD" id="cd05403">
    <property type="entry name" value="NT_KNTase_like"/>
    <property type="match status" value="1"/>
</dbReference>
<keyword evidence="3" id="KW-1185">Reference proteome</keyword>
<name>A0A848M6J3_PAELE</name>
<dbReference type="AlphaFoldDB" id="A0A848M6J3"/>